<name>A0A1I8GZ85_9PLAT</name>
<feature type="region of interest" description="Disordered" evidence="1">
    <location>
        <begin position="1"/>
        <end position="84"/>
    </location>
</feature>
<dbReference type="WBParaSite" id="maker-uti_cns_0003772-snap-gene-0.7-mRNA-1">
    <property type="protein sequence ID" value="maker-uti_cns_0003772-snap-gene-0.7-mRNA-1"/>
    <property type="gene ID" value="maker-uti_cns_0003772-snap-gene-0.7"/>
</dbReference>
<evidence type="ECO:0000313" key="3">
    <source>
        <dbReference type="WBParaSite" id="maker-uti_cns_0002956-snap-gene-0.10-mRNA-1"/>
    </source>
</evidence>
<evidence type="ECO:0000256" key="1">
    <source>
        <dbReference type="SAM" id="MobiDB-lite"/>
    </source>
</evidence>
<evidence type="ECO:0000313" key="2">
    <source>
        <dbReference type="Proteomes" id="UP000095280"/>
    </source>
</evidence>
<evidence type="ECO:0000313" key="4">
    <source>
        <dbReference type="WBParaSite" id="maker-uti_cns_0003772-snap-gene-0.7-mRNA-1"/>
    </source>
</evidence>
<dbReference type="AlphaFoldDB" id="A0A1I8GZ85"/>
<organism evidence="2 4">
    <name type="scientific">Macrostomum lignano</name>
    <dbReference type="NCBI Taxonomy" id="282301"/>
    <lineage>
        <taxon>Eukaryota</taxon>
        <taxon>Metazoa</taxon>
        <taxon>Spiralia</taxon>
        <taxon>Lophotrochozoa</taxon>
        <taxon>Platyhelminthes</taxon>
        <taxon>Rhabditophora</taxon>
        <taxon>Macrostomorpha</taxon>
        <taxon>Macrostomida</taxon>
        <taxon>Macrostomidae</taxon>
        <taxon>Macrostomum</taxon>
    </lineage>
</organism>
<feature type="compositionally biased region" description="Polar residues" evidence="1">
    <location>
        <begin position="34"/>
        <end position="47"/>
    </location>
</feature>
<reference evidence="3 4" key="1">
    <citation type="submission" date="2016-11" db="UniProtKB">
        <authorList>
            <consortium name="WormBaseParasite"/>
        </authorList>
    </citation>
    <scope>IDENTIFICATION</scope>
</reference>
<sequence length="84" mass="9457">QKQLEQQPEVRPESRELTPVPVPVPAQAPVTPTSRHSSGNYRGTQTVPMAETSIPRVQESAKHPSAYQNEGFERDNARQRNAYF</sequence>
<keyword evidence="2" id="KW-1185">Reference proteome</keyword>
<dbReference type="Proteomes" id="UP000095280">
    <property type="component" value="Unplaced"/>
</dbReference>
<dbReference type="WBParaSite" id="maker-uti_cns_0004425-snap-gene-0.12-mRNA-1">
    <property type="protein sequence ID" value="maker-uti_cns_0004425-snap-gene-0.12-mRNA-1"/>
    <property type="gene ID" value="maker-uti_cns_0004425-snap-gene-0.12"/>
</dbReference>
<protein>
    <submittedName>
        <fullName evidence="3 4">ZM domain-containing protein</fullName>
    </submittedName>
</protein>
<accession>A0A1I8GZ85</accession>
<proteinExistence type="predicted"/>
<dbReference type="WBParaSite" id="maker-uti_cns_0002956-snap-gene-0.10-mRNA-1">
    <property type="protein sequence ID" value="maker-uti_cns_0002956-snap-gene-0.10-mRNA-1"/>
    <property type="gene ID" value="maker-uti_cns_0002956-snap-gene-0.10"/>
</dbReference>